<evidence type="ECO:0000256" key="2">
    <source>
        <dbReference type="ARBA" id="ARBA00022679"/>
    </source>
</evidence>
<feature type="region of interest" description="Important for donor substrate binding" evidence="3">
    <location>
        <begin position="268"/>
        <end position="269"/>
    </location>
</feature>
<gene>
    <name evidence="5" type="ORF">OFUS_LOCUS3439</name>
</gene>
<dbReference type="OrthoDB" id="428346at2759"/>
<dbReference type="InterPro" id="IPR045573">
    <property type="entry name" value="Fut8_N_cat"/>
</dbReference>
<dbReference type="InterPro" id="IPR027350">
    <property type="entry name" value="GT23_dom"/>
</dbReference>
<dbReference type="PROSITE" id="PS51659">
    <property type="entry name" value="GT23"/>
    <property type="match status" value="1"/>
</dbReference>
<keyword evidence="1 3" id="KW-0328">Glycosyltransferase</keyword>
<evidence type="ECO:0000313" key="5">
    <source>
        <dbReference type="EMBL" id="CAH1776245.1"/>
    </source>
</evidence>
<dbReference type="Pfam" id="PF19745">
    <property type="entry name" value="FUT8_N_cat"/>
    <property type="match status" value="1"/>
</dbReference>
<accession>A0A8S4N6D9</accession>
<feature type="domain" description="GT23" evidence="4">
    <location>
        <begin position="104"/>
        <end position="390"/>
    </location>
</feature>
<dbReference type="AlphaFoldDB" id="A0A8S4N6D9"/>
<evidence type="ECO:0000256" key="3">
    <source>
        <dbReference type="PROSITE-ProRule" id="PRU00992"/>
    </source>
</evidence>
<keyword evidence="6" id="KW-1185">Reference proteome</keyword>
<dbReference type="Gene3D" id="3.40.50.11350">
    <property type="match status" value="1"/>
</dbReference>
<dbReference type="GO" id="GO:0046921">
    <property type="term" value="F:alpha-(1-&gt;6)-fucosyltransferase activity"/>
    <property type="evidence" value="ECO:0007669"/>
    <property type="project" value="TreeGrafter"/>
</dbReference>
<proteinExistence type="inferred from homology"/>
<dbReference type="PANTHER" id="PTHR13132:SF29">
    <property type="entry name" value="ALPHA-(1,6)-FUCOSYLTRANSFERASE"/>
    <property type="match status" value="1"/>
</dbReference>
<name>A0A8S4N6D9_OWEFU</name>
<evidence type="ECO:0000313" key="6">
    <source>
        <dbReference type="Proteomes" id="UP000749559"/>
    </source>
</evidence>
<comment type="similarity">
    <text evidence="3">Belongs to the glycosyltransferase 23 family.</text>
</comment>
<sequence length="430" mass="49295">MFKLLELNHQKPLPDRLIDSDMIMISGTNDTQSWLFRRALCVVICTCFGLFLWTHNNHLPSPIVEGHNKWFPWHTFTPNPEESHLAKEVFDLINSTMNPTNCTSAKYLLCEWTWHATWGMGSLIHQITACLSAAVATNRVLQINSTNVSPDSWGNALLSPSDTCANHPLKDVQNWTAVKNPEASLVNTLKINVPHGKLKEWSPHEALHPYKVPSRFASIALEHQLPELWMVAQYIRYLIQPTEVLKQHISDVVTKIGFRRPIIGVHVRRGDKVAPGPLKEADLTPLTKYMNEIDKFVLQTQTNKTRYAIFVATDDVHVLNEARNTYEQYTFIRYDSNQTIRTNFLPILTDILLLAETDYFVGTFTSNIGLLVHELRQQRYKDGSCMAKSTDFPLYHYFMCCYFGYFRATKSPNCPSEVLKEQNRIASPIL</sequence>
<evidence type="ECO:0000259" key="4">
    <source>
        <dbReference type="PROSITE" id="PS51659"/>
    </source>
</evidence>
<dbReference type="PANTHER" id="PTHR13132">
    <property type="entry name" value="ALPHA- 1,6 -FUCOSYLTRANSFERASE"/>
    <property type="match status" value="1"/>
</dbReference>
<reference evidence="5" key="1">
    <citation type="submission" date="2022-03" db="EMBL/GenBank/DDBJ databases">
        <authorList>
            <person name="Martin C."/>
        </authorList>
    </citation>
    <scope>NUCLEOTIDE SEQUENCE</scope>
</reference>
<comment type="caution">
    <text evidence="5">The sequence shown here is derived from an EMBL/GenBank/DDBJ whole genome shotgun (WGS) entry which is preliminary data.</text>
</comment>
<dbReference type="GO" id="GO:0006487">
    <property type="term" value="P:protein N-linked glycosylation"/>
    <property type="evidence" value="ECO:0007669"/>
    <property type="project" value="TreeGrafter"/>
</dbReference>
<evidence type="ECO:0000256" key="1">
    <source>
        <dbReference type="ARBA" id="ARBA00022676"/>
    </source>
</evidence>
<protein>
    <recommendedName>
        <fullName evidence="4">GT23 domain-containing protein</fullName>
    </recommendedName>
</protein>
<organism evidence="5 6">
    <name type="scientific">Owenia fusiformis</name>
    <name type="common">Polychaete worm</name>
    <dbReference type="NCBI Taxonomy" id="6347"/>
    <lineage>
        <taxon>Eukaryota</taxon>
        <taxon>Metazoa</taxon>
        <taxon>Spiralia</taxon>
        <taxon>Lophotrochozoa</taxon>
        <taxon>Annelida</taxon>
        <taxon>Polychaeta</taxon>
        <taxon>Sedentaria</taxon>
        <taxon>Canalipalpata</taxon>
        <taxon>Sabellida</taxon>
        <taxon>Oweniida</taxon>
        <taxon>Oweniidae</taxon>
        <taxon>Owenia</taxon>
    </lineage>
</organism>
<dbReference type="EMBL" id="CAIIXF020000001">
    <property type="protein sequence ID" value="CAH1776245.1"/>
    <property type="molecule type" value="Genomic_DNA"/>
</dbReference>
<dbReference type="Proteomes" id="UP000749559">
    <property type="component" value="Unassembled WGS sequence"/>
</dbReference>
<keyword evidence="2 3" id="KW-0808">Transferase</keyword>